<dbReference type="Pfam" id="PF03732">
    <property type="entry name" value="Retrotrans_gag"/>
    <property type="match status" value="1"/>
</dbReference>
<dbReference type="Proteomes" id="UP000592342">
    <property type="component" value="Unassembled WGS sequence"/>
</dbReference>
<name>A0A7X1HUF9_KLEPN</name>
<accession>A0A7X1HUF9</accession>
<evidence type="ECO:0000313" key="3">
    <source>
        <dbReference type="Proteomes" id="UP000592342"/>
    </source>
</evidence>
<dbReference type="AlphaFoldDB" id="A0A7X1HUF9"/>
<dbReference type="EMBL" id="JACLRA010000007">
    <property type="protein sequence ID" value="MBC2863370.1"/>
    <property type="molecule type" value="Genomic_DNA"/>
</dbReference>
<dbReference type="PANTHER" id="PTHR33223">
    <property type="entry name" value="CCHC-TYPE DOMAIN-CONTAINING PROTEIN"/>
    <property type="match status" value="1"/>
</dbReference>
<protein>
    <submittedName>
        <fullName evidence="2">Retrotransposon gag domain-containing protein</fullName>
    </submittedName>
</protein>
<sequence length="120" mass="14249">MMSQSSLGCFHFHLKDKAKAWLNSLPTGSITSWNQLVNKFLGKFFPMSKTDALRREISDFYQKEGEQFYECWERFNDLLLKCPHHGFETWRLVKYFYDGLIPSNRQMVQSMHGGKFLQIE</sequence>
<feature type="domain" description="Retrotransposon gag" evidence="1">
    <location>
        <begin position="10"/>
        <end position="100"/>
    </location>
</feature>
<comment type="caution">
    <text evidence="2">The sequence shown here is derived from an EMBL/GenBank/DDBJ whole genome shotgun (WGS) entry which is preliminary data.</text>
</comment>
<reference evidence="2 3" key="1">
    <citation type="submission" date="2020-08" db="EMBL/GenBank/DDBJ databases">
        <title>Tigecycline and colistin resistance in Klebsiella pneumoniae.</title>
        <authorList>
            <person name="Ramesh N."/>
            <person name="Shanthini T."/>
            <person name="Prasanth M."/>
            <person name="Senthilkumar N."/>
            <person name="Meesala Krishna M."/>
            <person name="Guruswami G."/>
        </authorList>
    </citation>
    <scope>NUCLEOTIDE SEQUENCE [LARGE SCALE GENOMIC DNA]</scope>
    <source>
        <strain evidence="2 3">SHM 84</strain>
    </source>
</reference>
<organism evidence="2 3">
    <name type="scientific">Klebsiella pneumoniae</name>
    <dbReference type="NCBI Taxonomy" id="573"/>
    <lineage>
        <taxon>Bacteria</taxon>
        <taxon>Pseudomonadati</taxon>
        <taxon>Pseudomonadota</taxon>
        <taxon>Gammaproteobacteria</taxon>
        <taxon>Enterobacterales</taxon>
        <taxon>Enterobacteriaceae</taxon>
        <taxon>Klebsiella/Raoultella group</taxon>
        <taxon>Klebsiella</taxon>
        <taxon>Klebsiella pneumoniae complex</taxon>
    </lineage>
</organism>
<evidence type="ECO:0000259" key="1">
    <source>
        <dbReference type="Pfam" id="PF03732"/>
    </source>
</evidence>
<dbReference type="PANTHER" id="PTHR33223:SF11">
    <property type="entry name" value="ELEMENT PROTEIN, PUTATIVE-RELATED"/>
    <property type="match status" value="1"/>
</dbReference>
<dbReference type="InterPro" id="IPR005162">
    <property type="entry name" value="Retrotrans_gag_dom"/>
</dbReference>
<evidence type="ECO:0000313" key="2">
    <source>
        <dbReference type="EMBL" id="MBC2863370.1"/>
    </source>
</evidence>
<gene>
    <name evidence="2" type="ORF">H7U16_27600</name>
</gene>
<proteinExistence type="predicted"/>